<comment type="caution">
    <text evidence="2">The sequence shown here is derived from an EMBL/GenBank/DDBJ whole genome shotgun (WGS) entry which is preliminary data.</text>
</comment>
<name>A0ABT5BFV0_9BACT</name>
<gene>
    <name evidence="2" type="ORF">POL58_31940</name>
</gene>
<evidence type="ECO:0000256" key="1">
    <source>
        <dbReference type="SAM" id="SignalP"/>
    </source>
</evidence>
<evidence type="ECO:0000313" key="2">
    <source>
        <dbReference type="EMBL" id="MDC0672404.1"/>
    </source>
</evidence>
<dbReference type="EMBL" id="JAQNDN010000019">
    <property type="protein sequence ID" value="MDC0672404.1"/>
    <property type="molecule type" value="Genomic_DNA"/>
</dbReference>
<dbReference type="RefSeq" id="WP_272004072.1">
    <property type="nucleotide sequence ID" value="NZ_JAQNDN010000019.1"/>
</dbReference>
<proteinExistence type="predicted"/>
<evidence type="ECO:0008006" key="4">
    <source>
        <dbReference type="Google" id="ProtNLM"/>
    </source>
</evidence>
<dbReference type="Proteomes" id="UP001217838">
    <property type="component" value="Unassembled WGS sequence"/>
</dbReference>
<feature type="signal peptide" evidence="1">
    <location>
        <begin position="1"/>
        <end position="17"/>
    </location>
</feature>
<keyword evidence="3" id="KW-1185">Reference proteome</keyword>
<feature type="chain" id="PRO_5046586545" description="EF-hand domain-containing protein" evidence="1">
    <location>
        <begin position="18"/>
        <end position="270"/>
    </location>
</feature>
<organism evidence="2 3">
    <name type="scientific">Nannocystis radixulma</name>
    <dbReference type="NCBI Taxonomy" id="2995305"/>
    <lineage>
        <taxon>Bacteria</taxon>
        <taxon>Pseudomonadati</taxon>
        <taxon>Myxococcota</taxon>
        <taxon>Polyangia</taxon>
        <taxon>Nannocystales</taxon>
        <taxon>Nannocystaceae</taxon>
        <taxon>Nannocystis</taxon>
    </lineage>
</organism>
<protein>
    <recommendedName>
        <fullName evidence="4">EF-hand domain-containing protein</fullName>
    </recommendedName>
</protein>
<reference evidence="2 3" key="1">
    <citation type="submission" date="2022-11" db="EMBL/GenBank/DDBJ databases">
        <title>Minimal conservation of predation-associated metabolite biosynthetic gene clusters underscores biosynthetic potential of Myxococcota including descriptions for ten novel species: Archangium lansinium sp. nov., Myxococcus landrumus sp. nov., Nannocystis bai.</title>
        <authorList>
            <person name="Ahearne A."/>
            <person name="Stevens C."/>
            <person name="Dowd S."/>
        </authorList>
    </citation>
    <scope>NUCLEOTIDE SEQUENCE [LARGE SCALE GENOMIC DNA]</scope>
    <source>
        <strain evidence="2 3">NCELM</strain>
    </source>
</reference>
<evidence type="ECO:0000313" key="3">
    <source>
        <dbReference type="Proteomes" id="UP001217838"/>
    </source>
</evidence>
<sequence length="270" mass="29522">MHTRPGYWFISSLISWAALGTACDAAIAAKMASAEQEAAAEAHANADVKTEVAVDVKAPEPKGEVSAVVKADVQVELKPESLDLETVVYLVKKGKVKDAASLEKKINNPKEKLNNVDIDGDGKIDKIQIVEVKKEDGTIVFELHAIPSKTKDKDAAIVIAFITFAPDKVTQVLVVKATYAPVFIGYDTIVYDYTTPIVVKNDTIVVTGGVGFYGWLFAVHRPVYYGVVVYEYDPAPVVIIDVHHDGCWPPGHCKHHGHGKHKWKGKGKWH</sequence>
<dbReference type="PROSITE" id="PS51257">
    <property type="entry name" value="PROKAR_LIPOPROTEIN"/>
    <property type="match status" value="1"/>
</dbReference>
<keyword evidence="1" id="KW-0732">Signal</keyword>
<accession>A0ABT5BFV0</accession>